<evidence type="ECO:0000256" key="1">
    <source>
        <dbReference type="ARBA" id="ARBA00004613"/>
    </source>
</evidence>
<feature type="chain" id="PRO_5041238130" evidence="7">
    <location>
        <begin position="17"/>
        <end position="423"/>
    </location>
</feature>
<keyword evidence="5" id="KW-0175">Coiled coil</keyword>
<organism evidence="8 9">
    <name type="scientific">Steinernema hermaphroditum</name>
    <dbReference type="NCBI Taxonomy" id="289476"/>
    <lineage>
        <taxon>Eukaryota</taxon>
        <taxon>Metazoa</taxon>
        <taxon>Ecdysozoa</taxon>
        <taxon>Nematoda</taxon>
        <taxon>Chromadorea</taxon>
        <taxon>Rhabditida</taxon>
        <taxon>Tylenchina</taxon>
        <taxon>Panagrolaimomorpha</taxon>
        <taxon>Strongyloidoidea</taxon>
        <taxon>Steinernematidae</taxon>
        <taxon>Steinernema</taxon>
    </lineage>
</organism>
<comment type="similarity">
    <text evidence="2">Belongs to the fatty-acid and retinol-binding protein (FARBP) family.</text>
</comment>
<name>A0AA39I9M8_9BILA</name>
<dbReference type="Proteomes" id="UP001175271">
    <property type="component" value="Unassembled WGS sequence"/>
</dbReference>
<evidence type="ECO:0000256" key="6">
    <source>
        <dbReference type="ARBA" id="ARBA00023121"/>
    </source>
</evidence>
<proteinExistence type="inferred from homology"/>
<keyword evidence="6" id="KW-0446">Lipid-binding</keyword>
<dbReference type="Gene3D" id="1.20.120.1100">
    <property type="match status" value="2"/>
</dbReference>
<accession>A0AA39I9M8</accession>
<dbReference type="EMBL" id="JAUCMV010000002">
    <property type="protein sequence ID" value="KAK0418914.1"/>
    <property type="molecule type" value="Genomic_DNA"/>
</dbReference>
<sequence length="423" mass="49369">MRIYLLILAFVGLSAALPAQKLHSSEAAAPKDTFLSSPYTRQHHRLIVDYLNMIRVSLNEQVFPKEVHEFVHSLSDDDFEALRVIITDQDCENRENCSVYMKEEFPQFVTRAMSAVVPVWQRLESLSWGTLKLLGSMLLYASGNDIPSRVKTEDHFALFLIEFYWSWPQENRDELDQQFPNLSHFVGEQHISHWVGLYEELKEEYGFIAVKHYTKKDYIATLEELQEKGSEHKPEPVFPREFYDFVDSLTESDYEAVKLVLPLVRGIALNNYPHNSDELITKLHRNYPDFFKRAEVAIYSFGERYNAMSTETRELVSSMRFSDLTEMIAAMIFSVATKGSRLPYHIPFASAQFLQWPKKNQEEVGTILPGLSSFARFLVETSIHNVDEFFDKYFKKDQDDSRLITEYCWAHKDNCLPWKAINY</sequence>
<protein>
    <submittedName>
        <fullName evidence="8">Uncharacterized protein</fullName>
    </submittedName>
</protein>
<evidence type="ECO:0000256" key="5">
    <source>
        <dbReference type="ARBA" id="ARBA00023054"/>
    </source>
</evidence>
<comment type="caution">
    <text evidence="8">The sequence shown here is derived from an EMBL/GenBank/DDBJ whole genome shotgun (WGS) entry which is preliminary data.</text>
</comment>
<dbReference type="AlphaFoldDB" id="A0AA39I9M8"/>
<dbReference type="Pfam" id="PF05823">
    <property type="entry name" value="Gp-FAR-1"/>
    <property type="match status" value="1"/>
</dbReference>
<keyword evidence="9" id="KW-1185">Reference proteome</keyword>
<evidence type="ECO:0000256" key="3">
    <source>
        <dbReference type="ARBA" id="ARBA00022525"/>
    </source>
</evidence>
<dbReference type="InterPro" id="IPR008632">
    <property type="entry name" value="Gp-FAR-1"/>
</dbReference>
<evidence type="ECO:0000313" key="8">
    <source>
        <dbReference type="EMBL" id="KAK0418914.1"/>
    </source>
</evidence>
<reference evidence="8" key="1">
    <citation type="submission" date="2023-06" db="EMBL/GenBank/DDBJ databases">
        <title>Genomic analysis of the entomopathogenic nematode Steinernema hermaphroditum.</title>
        <authorList>
            <person name="Schwarz E.M."/>
            <person name="Heppert J.K."/>
            <person name="Baniya A."/>
            <person name="Schwartz H.T."/>
            <person name="Tan C.-H."/>
            <person name="Antoshechkin I."/>
            <person name="Sternberg P.W."/>
            <person name="Goodrich-Blair H."/>
            <person name="Dillman A.R."/>
        </authorList>
    </citation>
    <scope>NUCLEOTIDE SEQUENCE</scope>
    <source>
        <strain evidence="8">PS9179</strain>
        <tissue evidence="8">Whole animal</tissue>
    </source>
</reference>
<feature type="signal peptide" evidence="7">
    <location>
        <begin position="1"/>
        <end position="16"/>
    </location>
</feature>
<dbReference type="GO" id="GO:0008289">
    <property type="term" value="F:lipid binding"/>
    <property type="evidence" value="ECO:0007669"/>
    <property type="project" value="UniProtKB-KW"/>
</dbReference>
<dbReference type="GO" id="GO:0005576">
    <property type="term" value="C:extracellular region"/>
    <property type="evidence" value="ECO:0007669"/>
    <property type="project" value="UniProtKB-SubCell"/>
</dbReference>
<evidence type="ECO:0000256" key="4">
    <source>
        <dbReference type="ARBA" id="ARBA00022729"/>
    </source>
</evidence>
<evidence type="ECO:0000313" key="9">
    <source>
        <dbReference type="Proteomes" id="UP001175271"/>
    </source>
</evidence>
<comment type="subcellular location">
    <subcellularLocation>
        <location evidence="1">Secreted</location>
    </subcellularLocation>
</comment>
<evidence type="ECO:0000256" key="7">
    <source>
        <dbReference type="SAM" id="SignalP"/>
    </source>
</evidence>
<gene>
    <name evidence="8" type="ORF">QR680_013846</name>
</gene>
<evidence type="ECO:0000256" key="2">
    <source>
        <dbReference type="ARBA" id="ARBA00006648"/>
    </source>
</evidence>
<keyword evidence="3" id="KW-0964">Secreted</keyword>
<keyword evidence="4 7" id="KW-0732">Signal</keyword>